<evidence type="ECO:0000313" key="3">
    <source>
        <dbReference type="Proteomes" id="UP000321224"/>
    </source>
</evidence>
<sequence>MSVHGRAKPAIPCTGRTPCEPLGLHNGRRGNNRRASRPTGVSTTTYRCPGCGAQLERRGTLLLCVNDGAHPQDRSTRAYHAGRHGRLVPASQAAAPAWRAAVARLTGEPE</sequence>
<evidence type="ECO:0000313" key="2">
    <source>
        <dbReference type="EMBL" id="GEL75449.1"/>
    </source>
</evidence>
<dbReference type="Proteomes" id="UP000321224">
    <property type="component" value="Unassembled WGS sequence"/>
</dbReference>
<organism evidence="2 3">
    <name type="scientific">Myxococcus virescens</name>
    <dbReference type="NCBI Taxonomy" id="83456"/>
    <lineage>
        <taxon>Bacteria</taxon>
        <taxon>Pseudomonadati</taxon>
        <taxon>Myxococcota</taxon>
        <taxon>Myxococcia</taxon>
        <taxon>Myxococcales</taxon>
        <taxon>Cystobacterineae</taxon>
        <taxon>Myxococcaceae</taxon>
        <taxon>Myxococcus</taxon>
    </lineage>
</organism>
<proteinExistence type="predicted"/>
<accession>A0A511HSH8</accession>
<feature type="compositionally biased region" description="Basic residues" evidence="1">
    <location>
        <begin position="26"/>
        <end position="36"/>
    </location>
</feature>
<name>A0A511HSH8_9BACT</name>
<evidence type="ECO:0000256" key="1">
    <source>
        <dbReference type="SAM" id="MobiDB-lite"/>
    </source>
</evidence>
<comment type="caution">
    <text evidence="2">The sequence shown here is derived from an EMBL/GenBank/DDBJ whole genome shotgun (WGS) entry which is preliminary data.</text>
</comment>
<dbReference type="AlphaFoldDB" id="A0A511HSH8"/>
<reference evidence="2 3" key="1">
    <citation type="submission" date="2019-07" db="EMBL/GenBank/DDBJ databases">
        <title>Whole genome shotgun sequence of Myxococcus virescens NBRC 100334.</title>
        <authorList>
            <person name="Hosoyama A."/>
            <person name="Uohara A."/>
            <person name="Ohji S."/>
            <person name="Ichikawa N."/>
        </authorList>
    </citation>
    <scope>NUCLEOTIDE SEQUENCE [LARGE SCALE GENOMIC DNA]</scope>
    <source>
        <strain evidence="2 3">NBRC 100334</strain>
    </source>
</reference>
<feature type="region of interest" description="Disordered" evidence="1">
    <location>
        <begin position="1"/>
        <end position="43"/>
    </location>
</feature>
<gene>
    <name evidence="2" type="ORF">MVI01_72330</name>
</gene>
<protein>
    <submittedName>
        <fullName evidence="2">Uncharacterized protein</fullName>
    </submittedName>
</protein>
<dbReference type="EMBL" id="BJVY01000074">
    <property type="protein sequence ID" value="GEL75449.1"/>
    <property type="molecule type" value="Genomic_DNA"/>
</dbReference>